<dbReference type="InterPro" id="IPR006091">
    <property type="entry name" value="Acyl-CoA_Oxase/DH_mid-dom"/>
</dbReference>
<dbReference type="AlphaFoldDB" id="A0A1I7ZLQ5"/>
<evidence type="ECO:0000259" key="6">
    <source>
        <dbReference type="Pfam" id="PF02770"/>
    </source>
</evidence>
<evidence type="ECO:0000313" key="9">
    <source>
        <dbReference type="Proteomes" id="UP000095287"/>
    </source>
</evidence>
<evidence type="ECO:0000313" key="10">
    <source>
        <dbReference type="WBParaSite" id="L893_g27703.t1"/>
    </source>
</evidence>
<dbReference type="InterPro" id="IPR009075">
    <property type="entry name" value="AcylCo_DH/oxidase_C"/>
</dbReference>
<evidence type="ECO:0000256" key="4">
    <source>
        <dbReference type="RuleBase" id="RU362125"/>
    </source>
</evidence>
<keyword evidence="4" id="KW-0560">Oxidoreductase</keyword>
<dbReference type="SUPFAM" id="SSF47203">
    <property type="entry name" value="Acyl-CoA dehydrogenase C-terminal domain-like"/>
    <property type="match status" value="1"/>
</dbReference>
<dbReference type="InterPro" id="IPR052904">
    <property type="entry name" value="Acyl-CoA_dehydrogenase-like"/>
</dbReference>
<protein>
    <submittedName>
        <fullName evidence="10">Acyl-CoA dehydrogenase family member 11-like</fullName>
    </submittedName>
</protein>
<keyword evidence="3 4" id="KW-0274">FAD</keyword>
<feature type="domain" description="Acyl-CoA oxidase/dehydrogenase middle" evidence="6">
    <location>
        <begin position="205"/>
        <end position="309"/>
    </location>
</feature>
<accession>A0A1I7ZLQ5</accession>
<dbReference type="Pfam" id="PF18158">
    <property type="entry name" value="AidB_N"/>
    <property type="match status" value="1"/>
</dbReference>
<comment type="similarity">
    <text evidence="1 4">Belongs to the acyl-CoA dehydrogenase family.</text>
</comment>
<dbReference type="Proteomes" id="UP000095287">
    <property type="component" value="Unplaced"/>
</dbReference>
<dbReference type="PANTHER" id="PTHR42707:SF2">
    <property type="entry name" value="ACD11 DEHYDROGENASE"/>
    <property type="match status" value="1"/>
</dbReference>
<feature type="domain" description="Acyl-CoA dehydrogenase/oxidase C-terminal" evidence="5">
    <location>
        <begin position="320"/>
        <end position="476"/>
    </location>
</feature>
<feature type="domain" description="Adaptive response protein AidB N-terminal" evidence="7">
    <location>
        <begin position="43"/>
        <end position="186"/>
    </location>
</feature>
<keyword evidence="2 4" id="KW-0285">Flavoprotein</keyword>
<dbReference type="Pfam" id="PF22217">
    <property type="entry name" value="ACDH-11_C"/>
    <property type="match status" value="1"/>
</dbReference>
<dbReference type="Gene3D" id="2.40.110.20">
    <property type="match status" value="1"/>
</dbReference>
<dbReference type="Pfam" id="PF00441">
    <property type="entry name" value="Acyl-CoA_dh_1"/>
    <property type="match status" value="1"/>
</dbReference>
<dbReference type="InterPro" id="IPR053998">
    <property type="entry name" value="ACDH-11_C"/>
</dbReference>
<dbReference type="SUPFAM" id="SSF56645">
    <property type="entry name" value="Acyl-CoA dehydrogenase NM domain-like"/>
    <property type="match status" value="1"/>
</dbReference>
<dbReference type="GO" id="GO:0003995">
    <property type="term" value="F:acyl-CoA dehydrogenase activity"/>
    <property type="evidence" value="ECO:0007669"/>
    <property type="project" value="TreeGrafter"/>
</dbReference>
<comment type="cofactor">
    <cofactor evidence="4">
        <name>FAD</name>
        <dbReference type="ChEBI" id="CHEBI:57692"/>
    </cofactor>
</comment>
<evidence type="ECO:0000256" key="2">
    <source>
        <dbReference type="ARBA" id="ARBA00022630"/>
    </source>
</evidence>
<proteinExistence type="inferred from homology"/>
<dbReference type="Gene3D" id="6.10.250.600">
    <property type="match status" value="1"/>
</dbReference>
<evidence type="ECO:0000256" key="3">
    <source>
        <dbReference type="ARBA" id="ARBA00022827"/>
    </source>
</evidence>
<sequence length="617" mass="68154">MWRVLTPRVSTVMYSRASFASQPLPYAHAKTGCFTQTAPRLNNPFSDDPLLERVLRRWLPQSVYDDVCNDLNKFGKRIVQEIDGLGREAELQEPRLEQLDAWGNRVDKLVVAPAWNRLKEICAEEGVIAIGYDESKDPVWRRVHQIAKLYMFSPSAGLVTCPMAMTDGAAKTLKELGLISKSEEAQEAYNRLTSRDTSKAWTSGQWMTEKRGGSDVGGGCDTYATQVKGNDYRLNGYKWFSSAIDADMALTLARPIDAEGNVTQGSHGLSLFYLNIRDPETKKLNGIQMLRLKNKLGTKQLPTAELLLDGTKATKLSDDGRGVACIANMLNITRIHNAVASVAGMRRVISLARDYATKREVFGRKQADWPLHMATLAKMEVETRGCLLLLMESARLLGLQESGRASPTEALTLRLITPVLKLYTGKKCVPLISEGIECFGGQGYMEDTGLPTLLRDAQVTPIWEGTTNVLSLDVLRVFGGKDNVFGAFNKQIETILADAKTKNIGGQLQQCDDAVRKALAHLGETLIKVQDKSLVETMQIDRCAREIAFAIARIYAGSLLTAHAADPIGTQSDKNAAFRFCVEEGLINLSADMFLAERSAKDRELVFENFASFASKL</sequence>
<evidence type="ECO:0000259" key="7">
    <source>
        <dbReference type="Pfam" id="PF18158"/>
    </source>
</evidence>
<feature type="domain" description="Acyl-CoA dehydrogenase 11-like C-terminal" evidence="8">
    <location>
        <begin position="483"/>
        <end position="607"/>
    </location>
</feature>
<evidence type="ECO:0000256" key="1">
    <source>
        <dbReference type="ARBA" id="ARBA00009347"/>
    </source>
</evidence>
<reference evidence="10" key="1">
    <citation type="submission" date="2016-11" db="UniProtKB">
        <authorList>
            <consortium name="WormBaseParasite"/>
        </authorList>
    </citation>
    <scope>IDENTIFICATION</scope>
</reference>
<dbReference type="Pfam" id="PF02770">
    <property type="entry name" value="Acyl-CoA_dh_M"/>
    <property type="match status" value="1"/>
</dbReference>
<dbReference type="PANTHER" id="PTHR42707">
    <property type="entry name" value="ACYL-COA DEHYDROGENASE"/>
    <property type="match status" value="1"/>
</dbReference>
<keyword evidence="9" id="KW-1185">Reference proteome</keyword>
<name>A0A1I7ZLQ5_9BILA</name>
<organism evidence="9 10">
    <name type="scientific">Steinernema glaseri</name>
    <dbReference type="NCBI Taxonomy" id="37863"/>
    <lineage>
        <taxon>Eukaryota</taxon>
        <taxon>Metazoa</taxon>
        <taxon>Ecdysozoa</taxon>
        <taxon>Nematoda</taxon>
        <taxon>Chromadorea</taxon>
        <taxon>Rhabditida</taxon>
        <taxon>Tylenchina</taxon>
        <taxon>Panagrolaimomorpha</taxon>
        <taxon>Strongyloidoidea</taxon>
        <taxon>Steinernematidae</taxon>
        <taxon>Steinernema</taxon>
    </lineage>
</organism>
<evidence type="ECO:0000259" key="8">
    <source>
        <dbReference type="Pfam" id="PF22217"/>
    </source>
</evidence>
<dbReference type="InterPro" id="IPR009100">
    <property type="entry name" value="AcylCoA_DH/oxidase_NM_dom_sf"/>
</dbReference>
<dbReference type="Gene3D" id="1.20.140.10">
    <property type="entry name" value="Butyryl-CoA Dehydrogenase, subunit A, domain 3"/>
    <property type="match status" value="1"/>
</dbReference>
<evidence type="ECO:0000259" key="5">
    <source>
        <dbReference type="Pfam" id="PF00441"/>
    </source>
</evidence>
<dbReference type="InterPro" id="IPR036250">
    <property type="entry name" value="AcylCo_DH-like_C"/>
</dbReference>
<dbReference type="InterPro" id="IPR041504">
    <property type="entry name" value="AidB_N"/>
</dbReference>
<dbReference type="WBParaSite" id="L893_g27703.t1">
    <property type="protein sequence ID" value="L893_g27703.t1"/>
    <property type="gene ID" value="L893_g27703"/>
</dbReference>